<dbReference type="GO" id="GO:0098588">
    <property type="term" value="C:bounding membrane of organelle"/>
    <property type="evidence" value="ECO:0007669"/>
    <property type="project" value="UniProtKB-ARBA"/>
</dbReference>
<evidence type="ECO:0000256" key="11">
    <source>
        <dbReference type="SAM" id="Phobius"/>
    </source>
</evidence>
<dbReference type="OrthoDB" id="8048523at2759"/>
<dbReference type="Proteomes" id="UP000319257">
    <property type="component" value="Unassembled WGS sequence"/>
</dbReference>
<feature type="region of interest" description="Disordered" evidence="10">
    <location>
        <begin position="362"/>
        <end position="743"/>
    </location>
</feature>
<dbReference type="Gene3D" id="1.20.1280.290">
    <property type="match status" value="2"/>
</dbReference>
<dbReference type="EMBL" id="SKBQ01000020">
    <property type="protein sequence ID" value="TPX15530.1"/>
    <property type="molecule type" value="Genomic_DNA"/>
</dbReference>
<keyword evidence="6" id="KW-0677">Repeat</keyword>
<feature type="compositionally biased region" description="Basic and acidic residues" evidence="10">
    <location>
        <begin position="130"/>
        <end position="143"/>
    </location>
</feature>
<keyword evidence="13" id="KW-1185">Reference proteome</keyword>
<evidence type="ECO:0008006" key="14">
    <source>
        <dbReference type="Google" id="ProtNLM"/>
    </source>
</evidence>
<dbReference type="RefSeq" id="XP_030997241.1">
    <property type="nucleotide sequence ID" value="XM_031138616.1"/>
</dbReference>
<feature type="compositionally biased region" description="Basic and acidic residues" evidence="10">
    <location>
        <begin position="727"/>
        <end position="743"/>
    </location>
</feature>
<feature type="compositionally biased region" description="Acidic residues" evidence="10">
    <location>
        <begin position="362"/>
        <end position="378"/>
    </location>
</feature>
<feature type="compositionally biased region" description="Gly residues" evidence="10">
    <location>
        <begin position="507"/>
        <end position="517"/>
    </location>
</feature>
<dbReference type="GO" id="GO:0015101">
    <property type="term" value="F:organic cation transmembrane transporter activity"/>
    <property type="evidence" value="ECO:0007669"/>
    <property type="project" value="UniProtKB-ARBA"/>
</dbReference>
<dbReference type="GO" id="GO:0012505">
    <property type="term" value="C:endomembrane system"/>
    <property type="evidence" value="ECO:0007669"/>
    <property type="project" value="UniProtKB-SubCell"/>
</dbReference>
<feature type="transmembrane region" description="Helical" evidence="11">
    <location>
        <begin position="14"/>
        <end position="35"/>
    </location>
</feature>
<dbReference type="GO" id="GO:0034488">
    <property type="term" value="P:basic amino acid transmembrane export from vacuole"/>
    <property type="evidence" value="ECO:0007669"/>
    <property type="project" value="UniProtKB-ARBA"/>
</dbReference>
<feature type="compositionally biased region" description="Gly residues" evidence="10">
    <location>
        <begin position="597"/>
        <end position="607"/>
    </location>
</feature>
<keyword evidence="7 11" id="KW-1133">Transmembrane helix</keyword>
<evidence type="ECO:0000256" key="2">
    <source>
        <dbReference type="ARBA" id="ARBA00004127"/>
    </source>
</evidence>
<organism evidence="12 13">
    <name type="scientific">Thyridium curvatum</name>
    <dbReference type="NCBI Taxonomy" id="1093900"/>
    <lineage>
        <taxon>Eukaryota</taxon>
        <taxon>Fungi</taxon>
        <taxon>Dikarya</taxon>
        <taxon>Ascomycota</taxon>
        <taxon>Pezizomycotina</taxon>
        <taxon>Sordariomycetes</taxon>
        <taxon>Sordariomycetidae</taxon>
        <taxon>Thyridiales</taxon>
        <taxon>Thyridiaceae</taxon>
        <taxon>Thyridium</taxon>
    </lineage>
</organism>
<dbReference type="GO" id="GO:0005773">
    <property type="term" value="C:vacuole"/>
    <property type="evidence" value="ECO:0007669"/>
    <property type="project" value="UniProtKB-SubCell"/>
</dbReference>
<dbReference type="InterPro" id="IPR006603">
    <property type="entry name" value="PQ-loop_rpt"/>
</dbReference>
<feature type="compositionally biased region" description="Basic and acidic residues" evidence="10">
    <location>
        <begin position="434"/>
        <end position="450"/>
    </location>
</feature>
<dbReference type="GeneID" id="41971675"/>
<dbReference type="SMART" id="SM00679">
    <property type="entry name" value="CTNS"/>
    <property type="match status" value="2"/>
</dbReference>
<feature type="transmembrane region" description="Helical" evidence="11">
    <location>
        <begin position="201"/>
        <end position="225"/>
    </location>
</feature>
<keyword evidence="8 11" id="KW-0472">Membrane</keyword>
<evidence type="ECO:0000313" key="12">
    <source>
        <dbReference type="EMBL" id="TPX15530.1"/>
    </source>
</evidence>
<name>A0A507BG54_9PEZI</name>
<feature type="transmembrane region" description="Helical" evidence="11">
    <location>
        <begin position="285"/>
        <end position="305"/>
    </location>
</feature>
<feature type="compositionally biased region" description="Low complexity" evidence="10">
    <location>
        <begin position="676"/>
        <end position="689"/>
    </location>
</feature>
<dbReference type="FunFam" id="1.20.1280.290:FF:000011">
    <property type="entry name" value="PQ loop repeat protein"/>
    <property type="match status" value="1"/>
</dbReference>
<evidence type="ECO:0000256" key="5">
    <source>
        <dbReference type="ARBA" id="ARBA00022692"/>
    </source>
</evidence>
<feature type="compositionally biased region" description="Basic and acidic residues" evidence="10">
    <location>
        <begin position="534"/>
        <end position="543"/>
    </location>
</feature>
<evidence type="ECO:0000256" key="10">
    <source>
        <dbReference type="SAM" id="MobiDB-lite"/>
    </source>
</evidence>
<evidence type="ECO:0000256" key="3">
    <source>
        <dbReference type="ARBA" id="ARBA00022448"/>
    </source>
</evidence>
<comment type="caution">
    <text evidence="12">The sequence shown here is derived from an EMBL/GenBank/DDBJ whole genome shotgun (WGS) entry which is preliminary data.</text>
</comment>
<feature type="transmembrane region" description="Helical" evidence="11">
    <location>
        <begin position="325"/>
        <end position="345"/>
    </location>
</feature>
<dbReference type="GO" id="GO:0015174">
    <property type="term" value="F:basic amino acid transmembrane transporter activity"/>
    <property type="evidence" value="ECO:0007669"/>
    <property type="project" value="UniProtKB-ARBA"/>
</dbReference>
<evidence type="ECO:0000256" key="8">
    <source>
        <dbReference type="ARBA" id="ARBA00023136"/>
    </source>
</evidence>
<evidence type="ECO:0000313" key="13">
    <source>
        <dbReference type="Proteomes" id="UP000319257"/>
    </source>
</evidence>
<feature type="compositionally biased region" description="Gly residues" evidence="10">
    <location>
        <begin position="548"/>
        <end position="562"/>
    </location>
</feature>
<feature type="transmembrane region" description="Helical" evidence="11">
    <location>
        <begin position="88"/>
        <end position="108"/>
    </location>
</feature>
<dbReference type="STRING" id="1093900.A0A507BG54"/>
<evidence type="ECO:0000256" key="1">
    <source>
        <dbReference type="ARBA" id="ARBA00004116"/>
    </source>
</evidence>
<proteinExistence type="inferred from homology"/>
<evidence type="ECO:0000256" key="4">
    <source>
        <dbReference type="ARBA" id="ARBA00022554"/>
    </source>
</evidence>
<feature type="compositionally biased region" description="Basic and acidic residues" evidence="10">
    <location>
        <begin position="379"/>
        <end position="409"/>
    </location>
</feature>
<comment type="subcellular location">
    <subcellularLocation>
        <location evidence="2">Endomembrane system</location>
        <topology evidence="2">Multi-pass membrane protein</topology>
    </subcellularLocation>
    <subcellularLocation>
        <location evidence="1">Vacuole</location>
    </subcellularLocation>
</comment>
<dbReference type="InParanoid" id="A0A507BG54"/>
<dbReference type="PANTHER" id="PTHR16201:SF35">
    <property type="entry name" value="VACUOLAR AMINO ACID TRANSPORTER YPQ1-RELATED"/>
    <property type="match status" value="1"/>
</dbReference>
<sequence>MVPPTGPLNLDVEAISGICGSISIACWVVVFSPQIIENFRRSSADGLSLQFIIVWLLGDVFNIIGAVLQGVLPTMTEMLTMPAPPHQIILAIYYTIADIVLLGQCFYYRGFTWRDEVIPPSPPKPTSRNGRSDRDHHNGDANERTSLLSQSDFPPYPHERRGSDWSDWSANLTHLSPAVPLVGDDVPPPPPSPPPTRLQTAAFNVLAMLMVCAAGVAGWALSRGYHPGDGQSPPPPSPPSEDGDLLVFNAWGQVFGWLCAAFYLGSRLPQLLLNWRRKSTEGVSMLFFLFACLGNLTYVLSILAFEPRCAGKSGSCAPGEAGRIYGRYILVNLSWLAGSLGTLLLDMGIFAQFFIYSKGAAGDDEEEGYDAGDEDSGDEERSIDGERWDQRPEARPADHGRDAGKHDQRAVPAAVGPGRAPQPRRAPEQGLAQRAREDVADAPPRGEEAKHHGRVGGRRLAAAPATGGDLPHDARPGGRVAAREEAVEDGEGVEQRQVDGEAPQEKSGGGGAGGGQQQAGRHVQAAVDQGAHGDAAEDARDVEQEQGQRGGEGSRAEGGAGVRGEVDARQEEAQGLGDVGELVQQEGPAQGEAQVEGPGGRGGGGGQPRPDEAGEGRGEDEEGDGPDAQGGAEAPPAQEVLQQQRQGEAGEPGAGPHDAVGEALAADEPLVDVEDAGPVGDGPADGVQDALRDDEVGDAGGQGAQGERGAHDEQADHGGPLGGLRVEALDAHDQRDVEIHDAL</sequence>
<reference evidence="12 13" key="1">
    <citation type="submission" date="2019-06" db="EMBL/GenBank/DDBJ databases">
        <title>Draft genome sequence of the filamentous fungus Phialemoniopsis curvata isolated from diesel fuel.</title>
        <authorList>
            <person name="Varaljay V.A."/>
            <person name="Lyon W.J."/>
            <person name="Crouch A.L."/>
            <person name="Drake C.E."/>
            <person name="Hollomon J.M."/>
            <person name="Nadeau L.J."/>
            <person name="Nunn H.S."/>
            <person name="Stevenson B.S."/>
            <person name="Bojanowski C.L."/>
            <person name="Crookes-Goodson W.J."/>
        </authorList>
    </citation>
    <scope>NUCLEOTIDE SEQUENCE [LARGE SCALE GENOMIC DNA]</scope>
    <source>
        <strain evidence="12 13">D216</strain>
    </source>
</reference>
<gene>
    <name evidence="12" type="ORF">E0L32_004228</name>
</gene>
<comment type="similarity">
    <text evidence="9">Belongs to the laat-1 family.</text>
</comment>
<keyword evidence="4" id="KW-0926">Vacuole</keyword>
<evidence type="ECO:0000256" key="6">
    <source>
        <dbReference type="ARBA" id="ARBA00022737"/>
    </source>
</evidence>
<feature type="compositionally biased region" description="Basic and acidic residues" evidence="10">
    <location>
        <begin position="470"/>
        <end position="485"/>
    </location>
</feature>
<evidence type="ECO:0000256" key="9">
    <source>
        <dbReference type="ARBA" id="ARBA00038039"/>
    </source>
</evidence>
<dbReference type="AlphaFoldDB" id="A0A507BG54"/>
<feature type="compositionally biased region" description="Low complexity" evidence="10">
    <location>
        <begin position="410"/>
        <end position="423"/>
    </location>
</feature>
<feature type="transmembrane region" description="Helical" evidence="11">
    <location>
        <begin position="47"/>
        <end position="68"/>
    </location>
</feature>
<dbReference type="Pfam" id="PF04193">
    <property type="entry name" value="PQ-loop"/>
    <property type="match status" value="2"/>
</dbReference>
<feature type="compositionally biased region" description="Low complexity" evidence="10">
    <location>
        <begin position="626"/>
        <end position="639"/>
    </location>
</feature>
<keyword evidence="5 11" id="KW-0812">Transmembrane</keyword>
<protein>
    <recommendedName>
        <fullName evidence="14">PQ-loop-domain-containing protein</fullName>
    </recommendedName>
</protein>
<evidence type="ECO:0000256" key="7">
    <source>
        <dbReference type="ARBA" id="ARBA00022989"/>
    </source>
</evidence>
<keyword evidence="3" id="KW-0813">Transport</keyword>
<dbReference type="PANTHER" id="PTHR16201">
    <property type="entry name" value="SEVEN TRANSMEMBRANE PROTEIN 1-RELATED"/>
    <property type="match status" value="1"/>
</dbReference>
<dbReference type="InterPro" id="IPR051415">
    <property type="entry name" value="LAAT-1"/>
</dbReference>
<feature type="region of interest" description="Disordered" evidence="10">
    <location>
        <begin position="118"/>
        <end position="162"/>
    </location>
</feature>
<dbReference type="GO" id="GO:0034490">
    <property type="term" value="P:basic amino acid transmembrane import into vacuole"/>
    <property type="evidence" value="ECO:0007669"/>
    <property type="project" value="UniProtKB-ARBA"/>
</dbReference>
<dbReference type="GO" id="GO:0015179">
    <property type="term" value="F:L-amino acid transmembrane transporter activity"/>
    <property type="evidence" value="ECO:0007669"/>
    <property type="project" value="UniProtKB-ARBA"/>
</dbReference>
<accession>A0A507BG54</accession>